<organism evidence="2 3">
    <name type="scientific">Rhodovibrio sodomensis</name>
    <dbReference type="NCBI Taxonomy" id="1088"/>
    <lineage>
        <taxon>Bacteria</taxon>
        <taxon>Pseudomonadati</taxon>
        <taxon>Pseudomonadota</taxon>
        <taxon>Alphaproteobacteria</taxon>
        <taxon>Rhodospirillales</taxon>
        <taxon>Rhodovibrionaceae</taxon>
        <taxon>Rhodovibrio</taxon>
    </lineage>
</organism>
<dbReference type="EMBL" id="NRRL01000027">
    <property type="protein sequence ID" value="MBK1668613.1"/>
    <property type="molecule type" value="Genomic_DNA"/>
</dbReference>
<evidence type="ECO:0000313" key="3">
    <source>
        <dbReference type="Proteomes" id="UP001296873"/>
    </source>
</evidence>
<protein>
    <submittedName>
        <fullName evidence="2">Uncharacterized protein</fullName>
    </submittedName>
</protein>
<gene>
    <name evidence="2" type="ORF">CKO28_11285</name>
</gene>
<comment type="caution">
    <text evidence="2">The sequence shown here is derived from an EMBL/GenBank/DDBJ whole genome shotgun (WGS) entry which is preliminary data.</text>
</comment>
<dbReference type="Proteomes" id="UP001296873">
    <property type="component" value="Unassembled WGS sequence"/>
</dbReference>
<evidence type="ECO:0000313" key="2">
    <source>
        <dbReference type="EMBL" id="MBK1668613.1"/>
    </source>
</evidence>
<reference evidence="2 3" key="1">
    <citation type="journal article" date="2020" name="Microorganisms">
        <title>Osmotic Adaptation and Compatible Solute Biosynthesis of Phototrophic Bacteria as Revealed from Genome Analyses.</title>
        <authorList>
            <person name="Imhoff J.F."/>
            <person name="Rahn T."/>
            <person name="Kunzel S."/>
            <person name="Keller A."/>
            <person name="Neulinger S.C."/>
        </authorList>
    </citation>
    <scope>NUCLEOTIDE SEQUENCE [LARGE SCALE GENOMIC DNA]</scope>
    <source>
        <strain evidence="2 3">DSM 9895</strain>
    </source>
</reference>
<keyword evidence="3" id="KW-1185">Reference proteome</keyword>
<keyword evidence="1" id="KW-0472">Membrane</keyword>
<accession>A0ABS1DGF5</accession>
<sequence>MKTGSIVLCALAVLAAVGGLSAYIWVAMGDVTISWMGLLAMGLGVVFSLGLGIGLMALVYFSNKHGYDDEAGHR</sequence>
<keyword evidence="1" id="KW-0812">Transmembrane</keyword>
<evidence type="ECO:0000256" key="1">
    <source>
        <dbReference type="SAM" id="Phobius"/>
    </source>
</evidence>
<name>A0ABS1DGF5_9PROT</name>
<proteinExistence type="predicted"/>
<dbReference type="RefSeq" id="WP_200340929.1">
    <property type="nucleotide sequence ID" value="NZ_NRRL01000027.1"/>
</dbReference>
<feature type="transmembrane region" description="Helical" evidence="1">
    <location>
        <begin position="38"/>
        <end position="61"/>
    </location>
</feature>
<keyword evidence="1" id="KW-1133">Transmembrane helix</keyword>